<dbReference type="RefSeq" id="WP_055401844.1">
    <property type="nucleotide sequence ID" value="NZ_JAMXAX010000039.1"/>
</dbReference>
<accession>A0ABV8DJG9</accession>
<feature type="chain" id="PRO_5045691614" evidence="1">
    <location>
        <begin position="20"/>
        <end position="122"/>
    </location>
</feature>
<comment type="caution">
    <text evidence="2">The sequence shown here is derived from an EMBL/GenBank/DDBJ whole genome shotgun (WGS) entry which is preliminary data.</text>
</comment>
<evidence type="ECO:0000256" key="1">
    <source>
        <dbReference type="SAM" id="SignalP"/>
    </source>
</evidence>
<dbReference type="Proteomes" id="UP001595693">
    <property type="component" value="Unassembled WGS sequence"/>
</dbReference>
<evidence type="ECO:0000313" key="2">
    <source>
        <dbReference type="EMBL" id="MFC3938407.1"/>
    </source>
</evidence>
<reference evidence="3" key="1">
    <citation type="journal article" date="2019" name="Int. J. Syst. Evol. Microbiol.">
        <title>The Global Catalogue of Microorganisms (GCM) 10K type strain sequencing project: providing services to taxonomists for standard genome sequencing and annotation.</title>
        <authorList>
            <consortium name="The Broad Institute Genomics Platform"/>
            <consortium name="The Broad Institute Genome Sequencing Center for Infectious Disease"/>
            <person name="Wu L."/>
            <person name="Ma J."/>
        </authorList>
    </citation>
    <scope>NUCLEOTIDE SEQUENCE [LARGE SCALE GENOMIC DNA]</scope>
    <source>
        <strain evidence="3">CCUG 2113</strain>
    </source>
</reference>
<dbReference type="EMBL" id="JBHSAJ010000179">
    <property type="protein sequence ID" value="MFC3938407.1"/>
    <property type="molecule type" value="Genomic_DNA"/>
</dbReference>
<name>A0ABV8DJG9_9BURK</name>
<protein>
    <submittedName>
        <fullName evidence="2">Uncharacterized protein</fullName>
    </submittedName>
</protein>
<gene>
    <name evidence="2" type="ORF">ACFOW3_27685</name>
</gene>
<sequence>MKKFMTAVCVLLLCGTAFARPTYVFQPQWNQPNNNDVNNGATGQPYTQTQIEAFLNNAKDRRSGAPLASQILDSCGVVEVEKGCHQATDPHITIWVDNRVKSNQVKACQKLNPGTAVHANGC</sequence>
<keyword evidence="3" id="KW-1185">Reference proteome</keyword>
<proteinExistence type="predicted"/>
<keyword evidence="1" id="KW-0732">Signal</keyword>
<evidence type="ECO:0000313" key="3">
    <source>
        <dbReference type="Proteomes" id="UP001595693"/>
    </source>
</evidence>
<organism evidence="2 3">
    <name type="scientific">Acidovorax facilis</name>
    <dbReference type="NCBI Taxonomy" id="12917"/>
    <lineage>
        <taxon>Bacteria</taxon>
        <taxon>Pseudomonadati</taxon>
        <taxon>Pseudomonadota</taxon>
        <taxon>Betaproteobacteria</taxon>
        <taxon>Burkholderiales</taxon>
        <taxon>Comamonadaceae</taxon>
        <taxon>Acidovorax</taxon>
    </lineage>
</organism>
<feature type="signal peptide" evidence="1">
    <location>
        <begin position="1"/>
        <end position="19"/>
    </location>
</feature>